<feature type="region of interest" description="Disordered" evidence="1">
    <location>
        <begin position="1"/>
        <end position="23"/>
    </location>
</feature>
<comment type="caution">
    <text evidence="2">The sequence shown here is derived from an EMBL/GenBank/DDBJ whole genome shotgun (WGS) entry which is preliminary data.</text>
</comment>
<feature type="region of interest" description="Disordered" evidence="1">
    <location>
        <begin position="48"/>
        <end position="81"/>
    </location>
</feature>
<reference evidence="2" key="1">
    <citation type="thesis" date="2020" institute="ProQuest LLC" country="789 East Eisenhower Parkway, Ann Arbor, MI, USA">
        <title>Comparative Genomics and Chromosome Evolution.</title>
        <authorList>
            <person name="Mudd A.B."/>
        </authorList>
    </citation>
    <scope>NUCLEOTIDE SEQUENCE</scope>
    <source>
        <strain evidence="2">1538</strain>
        <tissue evidence="2">Blood</tissue>
    </source>
</reference>
<feature type="compositionally biased region" description="Basic residues" evidence="1">
    <location>
        <begin position="50"/>
        <end position="78"/>
    </location>
</feature>
<dbReference type="AlphaFoldDB" id="A0AAV3A933"/>
<dbReference type="Proteomes" id="UP001181693">
    <property type="component" value="Unassembled WGS sequence"/>
</dbReference>
<dbReference type="EMBL" id="DYDO01000007">
    <property type="protein sequence ID" value="DBA20792.1"/>
    <property type="molecule type" value="Genomic_DNA"/>
</dbReference>
<gene>
    <name evidence="2" type="ORF">GDO54_017536</name>
</gene>
<keyword evidence="3" id="KW-1185">Reference proteome</keyword>
<sequence>MGTTAMHMGITEENTVKSTRGSISTPAPVILVPAQVTVNVKESITEKATNTRKRKRNCIRRRNPKIKKKRKRKRKNVRRNTNPGMFTICIQIHLCLYSKI</sequence>
<evidence type="ECO:0000313" key="2">
    <source>
        <dbReference type="EMBL" id="DBA20792.1"/>
    </source>
</evidence>
<evidence type="ECO:0000313" key="3">
    <source>
        <dbReference type="Proteomes" id="UP001181693"/>
    </source>
</evidence>
<organism evidence="2 3">
    <name type="scientific">Pyxicephalus adspersus</name>
    <name type="common">African bullfrog</name>
    <dbReference type="NCBI Taxonomy" id="30357"/>
    <lineage>
        <taxon>Eukaryota</taxon>
        <taxon>Metazoa</taxon>
        <taxon>Chordata</taxon>
        <taxon>Craniata</taxon>
        <taxon>Vertebrata</taxon>
        <taxon>Euteleostomi</taxon>
        <taxon>Amphibia</taxon>
        <taxon>Batrachia</taxon>
        <taxon>Anura</taxon>
        <taxon>Neobatrachia</taxon>
        <taxon>Ranoidea</taxon>
        <taxon>Pyxicephalidae</taxon>
        <taxon>Pyxicephalinae</taxon>
        <taxon>Pyxicephalus</taxon>
    </lineage>
</organism>
<accession>A0AAV3A933</accession>
<name>A0AAV3A933_PYXAD</name>
<proteinExistence type="predicted"/>
<protein>
    <submittedName>
        <fullName evidence="2">Uncharacterized protein</fullName>
    </submittedName>
</protein>
<evidence type="ECO:0000256" key="1">
    <source>
        <dbReference type="SAM" id="MobiDB-lite"/>
    </source>
</evidence>
<feature type="compositionally biased region" description="Polar residues" evidence="1">
    <location>
        <begin position="12"/>
        <end position="23"/>
    </location>
</feature>